<accession>A0A0U2A067</accession>
<name>A0A0U2A067_9CAUD</name>
<dbReference type="KEGG" id="vg:28802361"/>
<dbReference type="Proteomes" id="UP000207597">
    <property type="component" value="Segment"/>
</dbReference>
<dbReference type="GeneID" id="28802361"/>
<dbReference type="RefSeq" id="YP_009275905.1">
    <property type="nucleotide sequence ID" value="NC_030933.1"/>
</dbReference>
<reference evidence="1 2" key="1">
    <citation type="journal article" date="2016" name="Virus Genes">
        <title>Genomic analysis of Staphylococcus phage Stau2 isolated from medical specimen.</title>
        <authorList>
            <person name="Hsieh S.E."/>
            <person name="Tseng Y.H."/>
            <person name="Lo H.H."/>
            <person name="Chen S.T."/>
            <person name="Wu C.N."/>
        </authorList>
    </citation>
    <scope>NUCLEOTIDE SEQUENCE [LARGE SCALE GENOMIC DNA]</scope>
</reference>
<evidence type="ECO:0000313" key="1">
    <source>
        <dbReference type="EMBL" id="AKA61399.1"/>
    </source>
</evidence>
<organism evidence="1 2">
    <name type="scientific">Staphylococcus phage Stau2</name>
    <dbReference type="NCBI Taxonomy" id="1200862"/>
    <lineage>
        <taxon>Viruses</taxon>
        <taxon>Duplodnaviria</taxon>
        <taxon>Heunggongvirae</taxon>
        <taxon>Uroviricota</taxon>
        <taxon>Caudoviricetes</taxon>
        <taxon>Herelleviridae</taxon>
        <taxon>Twortvirinae</taxon>
        <taxon>Silviavirus</taxon>
        <taxon>Silviavirus stau2</taxon>
    </lineage>
</organism>
<evidence type="ECO:0000313" key="2">
    <source>
        <dbReference type="Proteomes" id="UP000207597"/>
    </source>
</evidence>
<keyword evidence="2" id="KW-1185">Reference proteome</keyword>
<dbReference type="EMBL" id="KP881332">
    <property type="protein sequence ID" value="AKA61399.1"/>
    <property type="molecule type" value="Genomic_DNA"/>
</dbReference>
<sequence length="72" mass="8484">MERWGVGRMMQTYKVSLCIKFLVSKCDYKIKKHYFVQSINEEEAKNMALKLTRKKPPFKTASIEVEKVEVVV</sequence>
<protein>
    <submittedName>
        <fullName evidence="1">Uncharacterized protein</fullName>
    </submittedName>
</protein>
<proteinExistence type="predicted"/>
<gene>
    <name evidence="1" type="ORF">Stau2_148</name>
</gene>